<evidence type="ECO:0000256" key="3">
    <source>
        <dbReference type="ARBA" id="ARBA00022946"/>
    </source>
</evidence>
<keyword evidence="5" id="KW-0496">Mitochondrion</keyword>
<sequence>MSIPFSGIIGRLTSPLTQQLKLINLTPVKRIDIRFNPYDDQCNPTRYFLYYVNAEKVRLTNPQCSVKTVIASDRSEPTVTFSLLSGEKVIFKTARLSILNILELYNKHITSLIPPDPAKLQAEKELEEEKRKKKTRPHHKKKLWSKRRGVFFDV</sequence>
<dbReference type="AlphaFoldDB" id="A0AAW2FPF1"/>
<dbReference type="Pfam" id="PF10780">
    <property type="entry name" value="MRP_L53"/>
    <property type="match status" value="1"/>
</dbReference>
<evidence type="ECO:0000256" key="1">
    <source>
        <dbReference type="ARBA" id="ARBA00004173"/>
    </source>
</evidence>
<evidence type="ECO:0000313" key="10">
    <source>
        <dbReference type="EMBL" id="KAL0116636.1"/>
    </source>
</evidence>
<evidence type="ECO:0000313" key="11">
    <source>
        <dbReference type="Proteomes" id="UP001430953"/>
    </source>
</evidence>
<comment type="caution">
    <text evidence="10">The sequence shown here is derived from an EMBL/GenBank/DDBJ whole genome shotgun (WGS) entry which is preliminary data.</text>
</comment>
<reference evidence="10 11" key="1">
    <citation type="submission" date="2023-03" db="EMBL/GenBank/DDBJ databases">
        <title>High recombination rates correlate with genetic variation in Cardiocondyla obscurior ants.</title>
        <authorList>
            <person name="Errbii M."/>
        </authorList>
    </citation>
    <scope>NUCLEOTIDE SEQUENCE [LARGE SCALE GENOMIC DNA]</scope>
    <source>
        <strain evidence="10">Alpha-2009</strain>
        <tissue evidence="10">Whole body</tissue>
    </source>
</reference>
<comment type="subcellular location">
    <subcellularLocation>
        <location evidence="1">Mitochondrion</location>
    </subcellularLocation>
</comment>
<evidence type="ECO:0000256" key="6">
    <source>
        <dbReference type="ARBA" id="ARBA00023274"/>
    </source>
</evidence>
<keyword evidence="6" id="KW-0687">Ribonucleoprotein</keyword>
<dbReference type="PANTHER" id="PTHR33618">
    <property type="entry name" value="39S RIBOSOMAL PROTEIN L53, MITOCHONDRIAL"/>
    <property type="match status" value="1"/>
</dbReference>
<proteinExistence type="inferred from homology"/>
<organism evidence="10 11">
    <name type="scientific">Cardiocondyla obscurior</name>
    <dbReference type="NCBI Taxonomy" id="286306"/>
    <lineage>
        <taxon>Eukaryota</taxon>
        <taxon>Metazoa</taxon>
        <taxon>Ecdysozoa</taxon>
        <taxon>Arthropoda</taxon>
        <taxon>Hexapoda</taxon>
        <taxon>Insecta</taxon>
        <taxon>Pterygota</taxon>
        <taxon>Neoptera</taxon>
        <taxon>Endopterygota</taxon>
        <taxon>Hymenoptera</taxon>
        <taxon>Apocrita</taxon>
        <taxon>Aculeata</taxon>
        <taxon>Formicoidea</taxon>
        <taxon>Formicidae</taxon>
        <taxon>Myrmicinae</taxon>
        <taxon>Cardiocondyla</taxon>
    </lineage>
</organism>
<evidence type="ECO:0000256" key="5">
    <source>
        <dbReference type="ARBA" id="ARBA00023128"/>
    </source>
</evidence>
<evidence type="ECO:0000256" key="4">
    <source>
        <dbReference type="ARBA" id="ARBA00022980"/>
    </source>
</evidence>
<feature type="compositionally biased region" description="Basic residues" evidence="9">
    <location>
        <begin position="131"/>
        <end position="143"/>
    </location>
</feature>
<comment type="similarity">
    <text evidence="2">Belongs to the mitochondrion-specific ribosomal protein mL53 family.</text>
</comment>
<gene>
    <name evidence="10" type="ORF">PUN28_009936</name>
</gene>
<evidence type="ECO:0000256" key="9">
    <source>
        <dbReference type="SAM" id="MobiDB-lite"/>
    </source>
</evidence>
<name>A0AAW2FPF1_9HYME</name>
<evidence type="ECO:0000256" key="7">
    <source>
        <dbReference type="ARBA" id="ARBA00035180"/>
    </source>
</evidence>
<keyword evidence="11" id="KW-1185">Reference proteome</keyword>
<evidence type="ECO:0000256" key="2">
    <source>
        <dbReference type="ARBA" id="ARBA00005557"/>
    </source>
</evidence>
<dbReference type="InterPro" id="IPR019716">
    <property type="entry name" value="Ribosomal_mL53"/>
</dbReference>
<dbReference type="InterPro" id="IPR052473">
    <property type="entry name" value="mtLSU_mL53"/>
</dbReference>
<accession>A0AAW2FPF1</accession>
<dbReference type="GO" id="GO:0005762">
    <property type="term" value="C:mitochondrial large ribosomal subunit"/>
    <property type="evidence" value="ECO:0007669"/>
    <property type="project" value="TreeGrafter"/>
</dbReference>
<dbReference type="Gene3D" id="3.40.30.10">
    <property type="entry name" value="Glutaredoxin"/>
    <property type="match status" value="1"/>
</dbReference>
<dbReference type="Proteomes" id="UP001430953">
    <property type="component" value="Unassembled WGS sequence"/>
</dbReference>
<evidence type="ECO:0000256" key="8">
    <source>
        <dbReference type="ARBA" id="ARBA00042721"/>
    </source>
</evidence>
<protein>
    <recommendedName>
        <fullName evidence="7">Large ribosomal subunit protein mL53</fullName>
    </recommendedName>
    <alternativeName>
        <fullName evidence="8">39S ribosomal protein L53, mitochondrial</fullName>
    </alternativeName>
</protein>
<feature type="region of interest" description="Disordered" evidence="9">
    <location>
        <begin position="123"/>
        <end position="143"/>
    </location>
</feature>
<keyword evidence="3" id="KW-0809">Transit peptide</keyword>
<dbReference type="PANTHER" id="PTHR33618:SF1">
    <property type="entry name" value="LARGE RIBOSOMAL SUBUNIT PROTEIN ML53"/>
    <property type="match status" value="1"/>
</dbReference>
<dbReference type="EMBL" id="JADYXP020000009">
    <property type="protein sequence ID" value="KAL0116636.1"/>
    <property type="molecule type" value="Genomic_DNA"/>
</dbReference>
<keyword evidence="4" id="KW-0689">Ribosomal protein</keyword>